<evidence type="ECO:0000313" key="13">
    <source>
        <dbReference type="Proteomes" id="UP000005877"/>
    </source>
</evidence>
<dbReference type="KEGG" id="mhi:Mhar_0131"/>
<keyword evidence="2 9" id="KW-0812">Transmembrane</keyword>
<evidence type="ECO:0000256" key="4">
    <source>
        <dbReference type="ARBA" id="ARBA00022989"/>
    </source>
</evidence>
<dbReference type="SUPFAM" id="SSF56176">
    <property type="entry name" value="FAD-binding/transporter-associated domain-like"/>
    <property type="match status" value="1"/>
</dbReference>
<dbReference type="InterPro" id="IPR046342">
    <property type="entry name" value="CBS_dom_sf"/>
</dbReference>
<feature type="domain" description="CNNM transmembrane" evidence="11">
    <location>
        <begin position="1"/>
        <end position="160"/>
    </location>
</feature>
<dbReference type="InterPro" id="IPR002550">
    <property type="entry name" value="CNNM"/>
</dbReference>
<evidence type="ECO:0000256" key="3">
    <source>
        <dbReference type="ARBA" id="ARBA00022737"/>
    </source>
</evidence>
<accession>G7WKP3</accession>
<feature type="domain" description="CBS" evidence="10">
    <location>
        <begin position="242"/>
        <end position="299"/>
    </location>
</feature>
<dbReference type="SMART" id="SM01091">
    <property type="entry name" value="CorC_HlyC"/>
    <property type="match status" value="1"/>
</dbReference>
<keyword evidence="3" id="KW-0677">Repeat</keyword>
<keyword evidence="4 9" id="KW-1133">Transmembrane helix</keyword>
<dbReference type="Proteomes" id="UP000005877">
    <property type="component" value="Chromosome"/>
</dbReference>
<dbReference type="Gene3D" id="3.30.465.10">
    <property type="match status" value="1"/>
</dbReference>
<dbReference type="Pfam" id="PF00571">
    <property type="entry name" value="CBS"/>
    <property type="match status" value="2"/>
</dbReference>
<dbReference type="PATRIC" id="fig|1110509.7.peg.142"/>
<evidence type="ECO:0000256" key="7">
    <source>
        <dbReference type="ARBA" id="ARBA00023167"/>
    </source>
</evidence>
<dbReference type="PROSITE" id="PS51371">
    <property type="entry name" value="CBS"/>
    <property type="match status" value="2"/>
</dbReference>
<evidence type="ECO:0000256" key="9">
    <source>
        <dbReference type="SAM" id="Phobius"/>
    </source>
</evidence>
<evidence type="ECO:0000256" key="8">
    <source>
        <dbReference type="PROSITE-ProRule" id="PRU00703"/>
    </source>
</evidence>
<dbReference type="PANTHER" id="PTHR22777:SF17">
    <property type="entry name" value="UPF0053 PROTEIN SLL0260"/>
    <property type="match status" value="1"/>
</dbReference>
<dbReference type="InterPro" id="IPR044751">
    <property type="entry name" value="Ion_transp-like_CBS"/>
</dbReference>
<dbReference type="InterPro" id="IPR036318">
    <property type="entry name" value="FAD-bd_PCMH-like_sf"/>
</dbReference>
<reference evidence="12 13" key="1">
    <citation type="journal article" date="2012" name="PLoS ONE">
        <title>The genome characteristics and predicted function of methyl-group oxidation pathway in the obligate aceticlastic methanogens, Methanosaeta spp.</title>
        <authorList>
            <person name="Zhu J."/>
            <person name="Zheng H."/>
            <person name="Ai G."/>
            <person name="Zhang G."/>
            <person name="Liu D."/>
            <person name="Liu X."/>
            <person name="Dong X."/>
        </authorList>
    </citation>
    <scope>NUCLEOTIDE SEQUENCE [LARGE SCALE GENOMIC DNA]</scope>
    <source>
        <strain evidence="12 13">6Ac</strain>
    </source>
</reference>
<evidence type="ECO:0000259" key="11">
    <source>
        <dbReference type="PROSITE" id="PS51846"/>
    </source>
</evidence>
<keyword evidence="7" id="KW-0028">Amino-acid biosynthesis</keyword>
<dbReference type="FunFam" id="3.10.580.10:FF:000002">
    <property type="entry name" value="Magnesium/cobalt efflux protein CorC"/>
    <property type="match status" value="1"/>
</dbReference>
<dbReference type="GO" id="GO:0009086">
    <property type="term" value="P:methionine biosynthetic process"/>
    <property type="evidence" value="ECO:0007669"/>
    <property type="project" value="UniProtKB-KW"/>
</dbReference>
<evidence type="ECO:0000256" key="1">
    <source>
        <dbReference type="ARBA" id="ARBA00004141"/>
    </source>
</evidence>
<dbReference type="GO" id="GO:0005886">
    <property type="term" value="C:plasma membrane"/>
    <property type="evidence" value="ECO:0007669"/>
    <property type="project" value="TreeGrafter"/>
</dbReference>
<name>G7WKP3_METH6</name>
<protein>
    <submittedName>
        <fullName evidence="12">Integral membrane protein with CBS domains</fullName>
    </submittedName>
</protein>
<evidence type="ECO:0000256" key="2">
    <source>
        <dbReference type="ARBA" id="ARBA00022692"/>
    </source>
</evidence>
<evidence type="ECO:0000313" key="12">
    <source>
        <dbReference type="EMBL" id="AET63522.1"/>
    </source>
</evidence>
<dbReference type="HOGENOM" id="CLU_015237_4_1_2"/>
<dbReference type="SUPFAM" id="SSF54631">
    <property type="entry name" value="CBS-domain pair"/>
    <property type="match status" value="1"/>
</dbReference>
<evidence type="ECO:0000259" key="10">
    <source>
        <dbReference type="PROSITE" id="PS51371"/>
    </source>
</evidence>
<dbReference type="PROSITE" id="PS51846">
    <property type="entry name" value="CNNM"/>
    <property type="match status" value="1"/>
</dbReference>
<organism evidence="12 13">
    <name type="scientific">Methanothrix harundinacea (strain 6Ac)</name>
    <name type="common">Methanosaeta harundinacea</name>
    <dbReference type="NCBI Taxonomy" id="1110509"/>
    <lineage>
        <taxon>Archaea</taxon>
        <taxon>Methanobacteriati</taxon>
        <taxon>Methanobacteriota</taxon>
        <taxon>Stenosarchaea group</taxon>
        <taxon>Methanomicrobia</taxon>
        <taxon>Methanotrichales</taxon>
        <taxon>Methanotrichaceae</taxon>
        <taxon>Methanothrix</taxon>
    </lineage>
</organism>
<dbReference type="InterPro" id="IPR016169">
    <property type="entry name" value="FAD-bd_PCMH_sub2"/>
</dbReference>
<dbReference type="STRING" id="1110509.Mhar_0131"/>
<dbReference type="InterPro" id="IPR005170">
    <property type="entry name" value="Transptr-assoc_dom"/>
</dbReference>
<dbReference type="AlphaFoldDB" id="G7WKP3"/>
<keyword evidence="6 9" id="KW-0472">Membrane</keyword>
<keyword evidence="7" id="KW-0486">Methionine biosynthesis</keyword>
<evidence type="ECO:0000256" key="5">
    <source>
        <dbReference type="ARBA" id="ARBA00023122"/>
    </source>
</evidence>
<dbReference type="GO" id="GO:0050660">
    <property type="term" value="F:flavin adenine dinucleotide binding"/>
    <property type="evidence" value="ECO:0007669"/>
    <property type="project" value="InterPro"/>
</dbReference>
<proteinExistence type="predicted"/>
<dbReference type="PANTHER" id="PTHR22777">
    <property type="entry name" value="HEMOLYSIN-RELATED"/>
    <property type="match status" value="1"/>
</dbReference>
<gene>
    <name evidence="12" type="ordered locus">Mhar_0131</name>
</gene>
<feature type="transmembrane region" description="Helical" evidence="9">
    <location>
        <begin position="32"/>
        <end position="56"/>
    </location>
</feature>
<evidence type="ECO:0000256" key="6">
    <source>
        <dbReference type="ARBA" id="ARBA00023136"/>
    </source>
</evidence>
<dbReference type="CDD" id="cd04590">
    <property type="entry name" value="CBS_pair_CorC_HlyC_assoc"/>
    <property type="match status" value="1"/>
</dbReference>
<sequence length="396" mass="45055">MSLSKIRLIHMLEEKVRGASVINLLREDPNKLLGTILVGNNLVNISASSIATVLAIKYFGDAGVGIATGITTALVLVFAEITPKSLAAQKSEKIALVVAKPIFILTTILAPIVFVFTQIARLFLRLLGCKYNDNLPTITEEELKSLVNLGEEEGVIEDQEKTMICNVFDFKDHLIKDVMIQRMDVVAININASYDEIINKIRTEQYSRFPIYSNKIDNIIGILNVKELVYRDLNEVFDIKKFMKKPYYTFEYMNTSELFNEMKKGRTHMAIVLDEYGGTAGIVTFEDLVEEIVGEISDEYDMHTKEIEIIQEGEYIVNGSTRIEELNELIGTRIESEHYESVGGFIIELMGRLPKQGESVEHMNTKFIIENMERNRIKKIKVLMTETMYEDKLNID</sequence>
<dbReference type="Pfam" id="PF01595">
    <property type="entry name" value="CNNM"/>
    <property type="match status" value="1"/>
</dbReference>
<dbReference type="Gene3D" id="3.10.580.10">
    <property type="entry name" value="CBS-domain"/>
    <property type="match status" value="1"/>
</dbReference>
<feature type="domain" description="CBS" evidence="10">
    <location>
        <begin position="179"/>
        <end position="239"/>
    </location>
</feature>
<dbReference type="EMBL" id="CP003117">
    <property type="protein sequence ID" value="AET63522.1"/>
    <property type="molecule type" value="Genomic_DNA"/>
</dbReference>
<dbReference type="InterPro" id="IPR000644">
    <property type="entry name" value="CBS_dom"/>
</dbReference>
<dbReference type="Pfam" id="PF03471">
    <property type="entry name" value="CorC_HlyC"/>
    <property type="match status" value="1"/>
</dbReference>
<keyword evidence="13" id="KW-1185">Reference proteome</keyword>
<comment type="subcellular location">
    <subcellularLocation>
        <location evidence="1">Membrane</location>
        <topology evidence="1">Multi-pass membrane protein</topology>
    </subcellularLocation>
</comment>
<feature type="transmembrane region" description="Helical" evidence="9">
    <location>
        <begin position="62"/>
        <end position="81"/>
    </location>
</feature>
<keyword evidence="5 8" id="KW-0129">CBS domain</keyword>
<feature type="transmembrane region" description="Helical" evidence="9">
    <location>
        <begin position="102"/>
        <end position="124"/>
    </location>
</feature>